<keyword evidence="10 14" id="KW-0472">Membrane</keyword>
<feature type="domain" description="CAAX prenyl protease 1 N-terminal" evidence="16">
    <location>
        <begin position="28"/>
        <end position="204"/>
    </location>
</feature>
<dbReference type="Gene3D" id="3.30.2010.10">
    <property type="entry name" value="Metalloproteases ('zincins'), catalytic domain"/>
    <property type="match status" value="1"/>
</dbReference>
<feature type="binding site" evidence="12">
    <location>
        <position position="355"/>
    </location>
    <ligand>
        <name>Zn(2+)</name>
        <dbReference type="ChEBI" id="CHEBI:29105"/>
        <note>catalytic</note>
    </ligand>
</feature>
<proteinExistence type="inferred from homology"/>
<name>A0A7V2T2H9_LEUMU</name>
<keyword evidence="7 12" id="KW-0862">Zinc</keyword>
<feature type="transmembrane region" description="Helical" evidence="14">
    <location>
        <begin position="6"/>
        <end position="24"/>
    </location>
</feature>
<dbReference type="GO" id="GO:0004222">
    <property type="term" value="F:metalloendopeptidase activity"/>
    <property type="evidence" value="ECO:0007669"/>
    <property type="project" value="InterPro"/>
</dbReference>
<keyword evidence="5 13" id="KW-0378">Hydrolase</keyword>
<comment type="cofactor">
    <cofactor evidence="12 13">
        <name>Zn(2+)</name>
        <dbReference type="ChEBI" id="CHEBI:29105"/>
    </cofactor>
    <text evidence="12 13">Binds 1 zinc ion per subunit.</text>
</comment>
<dbReference type="EMBL" id="DRMS01000188">
    <property type="protein sequence ID" value="HFC92126.1"/>
    <property type="molecule type" value="Genomic_DNA"/>
</dbReference>
<gene>
    <name evidence="17" type="ORF">ENJ51_04865</name>
</gene>
<feature type="domain" description="Peptidase M48" evidence="15">
    <location>
        <begin position="207"/>
        <end position="411"/>
    </location>
</feature>
<evidence type="ECO:0000259" key="16">
    <source>
        <dbReference type="Pfam" id="PF16491"/>
    </source>
</evidence>
<evidence type="ECO:0000256" key="6">
    <source>
        <dbReference type="ARBA" id="ARBA00022824"/>
    </source>
</evidence>
<feature type="transmembrane region" description="Helical" evidence="14">
    <location>
        <begin position="291"/>
        <end position="309"/>
    </location>
</feature>
<dbReference type="CDD" id="cd07343">
    <property type="entry name" value="M48A_Zmpste24p_like"/>
    <property type="match status" value="1"/>
</dbReference>
<dbReference type="InterPro" id="IPR001915">
    <property type="entry name" value="Peptidase_M48"/>
</dbReference>
<evidence type="ECO:0000256" key="3">
    <source>
        <dbReference type="ARBA" id="ARBA00022692"/>
    </source>
</evidence>
<feature type="transmembrane region" description="Helical" evidence="14">
    <location>
        <begin position="99"/>
        <end position="128"/>
    </location>
</feature>
<evidence type="ECO:0000256" key="12">
    <source>
        <dbReference type="PIRSR" id="PIRSR627057-2"/>
    </source>
</evidence>
<evidence type="ECO:0000256" key="10">
    <source>
        <dbReference type="ARBA" id="ARBA00023136"/>
    </source>
</evidence>
<feature type="transmembrane region" description="Helical" evidence="14">
    <location>
        <begin position="149"/>
        <end position="168"/>
    </location>
</feature>
<dbReference type="Proteomes" id="UP000885750">
    <property type="component" value="Unassembled WGS sequence"/>
</dbReference>
<comment type="subcellular location">
    <subcellularLocation>
        <location evidence="1">Endoplasmic reticulum membrane</location>
        <topology evidence="1">Multi-pass membrane protein</topology>
    </subcellularLocation>
</comment>
<evidence type="ECO:0000256" key="1">
    <source>
        <dbReference type="ARBA" id="ARBA00004477"/>
    </source>
</evidence>
<dbReference type="Pfam" id="PF16491">
    <property type="entry name" value="Peptidase_M48_N"/>
    <property type="match status" value="1"/>
</dbReference>
<dbReference type="FunFam" id="3.30.2010.10:FF:000002">
    <property type="entry name" value="CAAX prenyl protease"/>
    <property type="match status" value="1"/>
</dbReference>
<evidence type="ECO:0000256" key="11">
    <source>
        <dbReference type="PIRSR" id="PIRSR627057-1"/>
    </source>
</evidence>
<keyword evidence="8 14" id="KW-1133">Transmembrane helix</keyword>
<evidence type="ECO:0000256" key="8">
    <source>
        <dbReference type="ARBA" id="ARBA00022989"/>
    </source>
</evidence>
<keyword evidence="6" id="KW-0256">Endoplasmic reticulum</keyword>
<dbReference type="PANTHER" id="PTHR10120">
    <property type="entry name" value="CAAX PRENYL PROTEASE 1"/>
    <property type="match status" value="1"/>
</dbReference>
<keyword evidence="9 13" id="KW-0482">Metalloprotease</keyword>
<feature type="transmembrane region" description="Helical" evidence="14">
    <location>
        <begin position="174"/>
        <end position="194"/>
    </location>
</feature>
<evidence type="ECO:0000256" key="9">
    <source>
        <dbReference type="ARBA" id="ARBA00023049"/>
    </source>
</evidence>
<accession>A0A7V2T2H9</accession>
<keyword evidence="4 12" id="KW-0479">Metal-binding</keyword>
<feature type="binding site" evidence="12">
    <location>
        <position position="281"/>
    </location>
    <ligand>
        <name>Zn(2+)</name>
        <dbReference type="ChEBI" id="CHEBI:29105"/>
        <note>catalytic</note>
    </ligand>
</feature>
<feature type="binding site" evidence="12">
    <location>
        <position position="277"/>
    </location>
    <ligand>
        <name>Zn(2+)</name>
        <dbReference type="ChEBI" id="CHEBI:29105"/>
        <note>catalytic</note>
    </ligand>
</feature>
<dbReference type="GO" id="GO:0071586">
    <property type="term" value="P:CAAX-box protein processing"/>
    <property type="evidence" value="ECO:0007669"/>
    <property type="project" value="InterPro"/>
</dbReference>
<evidence type="ECO:0000313" key="17">
    <source>
        <dbReference type="EMBL" id="HFC92126.1"/>
    </source>
</evidence>
<dbReference type="InterPro" id="IPR032456">
    <property type="entry name" value="Peptidase_M48_N"/>
</dbReference>
<feature type="transmembrane region" description="Helical" evidence="14">
    <location>
        <begin position="329"/>
        <end position="350"/>
    </location>
</feature>
<dbReference type="InterPro" id="IPR027057">
    <property type="entry name" value="CAXX_Prtase_1"/>
</dbReference>
<reference evidence="17" key="1">
    <citation type="journal article" date="2020" name="mSystems">
        <title>Genome- and Community-Level Interaction Insights into Carbon Utilization and Element Cycling Functions of Hydrothermarchaeota in Hydrothermal Sediment.</title>
        <authorList>
            <person name="Zhou Z."/>
            <person name="Liu Y."/>
            <person name="Xu W."/>
            <person name="Pan J."/>
            <person name="Luo Z.H."/>
            <person name="Li M."/>
        </authorList>
    </citation>
    <scope>NUCLEOTIDE SEQUENCE [LARGE SCALE GENOMIC DNA]</scope>
    <source>
        <strain evidence="17">HyVt-493</strain>
    </source>
</reference>
<evidence type="ECO:0000256" key="2">
    <source>
        <dbReference type="ARBA" id="ARBA00022670"/>
    </source>
</evidence>
<evidence type="ECO:0000256" key="5">
    <source>
        <dbReference type="ARBA" id="ARBA00022801"/>
    </source>
</evidence>
<evidence type="ECO:0000256" key="4">
    <source>
        <dbReference type="ARBA" id="ARBA00022723"/>
    </source>
</evidence>
<dbReference type="GO" id="GO:0046872">
    <property type="term" value="F:metal ion binding"/>
    <property type="evidence" value="ECO:0007669"/>
    <property type="project" value="UniProtKB-KW"/>
</dbReference>
<evidence type="ECO:0000256" key="14">
    <source>
        <dbReference type="SAM" id="Phobius"/>
    </source>
</evidence>
<protein>
    <submittedName>
        <fullName evidence="17">M48 family peptidase</fullName>
    </submittedName>
</protein>
<keyword evidence="3 14" id="KW-0812">Transmembrane</keyword>
<evidence type="ECO:0000256" key="13">
    <source>
        <dbReference type="RuleBase" id="RU003983"/>
    </source>
</evidence>
<comment type="similarity">
    <text evidence="13">Belongs to the peptidase M48 family.</text>
</comment>
<sequence>MHTYTWIFIIPFIITLALQLWLSFRQGAHVKKHRSAVPDEFKDKVSLEEHQKAADYTMAKGGYGRFELLLGSVLLLLWTLGGGLNVLDQWLRTFDLGGITTGVAVILSFTLISSLVDIPTSLYSHFVIEEKFGFNKLTLKTFFIDLLKNTVLSIVIGVPLIMLVLWLMESAGELWWLYAWLAITLFSLLMMWAYPKFIAPIFNKFKPLEEGEVLSRITKLLERTGFNSQGVFVMDGSRRSSHGNAYFTGFGKNKRIVFFDTLLKHLSPSEVEAVLAHELGHFKRKHVIKGLVLSMLMTLAGFAILAYLMKQDAFYHVLGVEQSSTYMALLLFMLVAPIYTFFIGPMMAWWSRKHEFEADEFAAKESSAKELISALVGLYKKNAGTLTPDPLYSSFYDSHPPASIRIAHLKQAGGLES</sequence>
<dbReference type="AlphaFoldDB" id="A0A7V2T2H9"/>
<feature type="transmembrane region" description="Helical" evidence="14">
    <location>
        <begin position="68"/>
        <end position="87"/>
    </location>
</feature>
<evidence type="ECO:0000259" key="15">
    <source>
        <dbReference type="Pfam" id="PF01435"/>
    </source>
</evidence>
<evidence type="ECO:0000256" key="7">
    <source>
        <dbReference type="ARBA" id="ARBA00022833"/>
    </source>
</evidence>
<feature type="active site" evidence="11">
    <location>
        <position position="278"/>
    </location>
</feature>
<dbReference type="Pfam" id="PF01435">
    <property type="entry name" value="Peptidase_M48"/>
    <property type="match status" value="1"/>
</dbReference>
<comment type="caution">
    <text evidence="17">The sequence shown here is derived from an EMBL/GenBank/DDBJ whole genome shotgun (WGS) entry which is preliminary data.</text>
</comment>
<feature type="active site" description="Proton donor" evidence="11">
    <location>
        <position position="359"/>
    </location>
</feature>
<organism evidence="17">
    <name type="scientific">Leucothrix mucor</name>
    <dbReference type="NCBI Taxonomy" id="45248"/>
    <lineage>
        <taxon>Bacteria</taxon>
        <taxon>Pseudomonadati</taxon>
        <taxon>Pseudomonadota</taxon>
        <taxon>Gammaproteobacteria</taxon>
        <taxon>Thiotrichales</taxon>
        <taxon>Thiotrichaceae</taxon>
        <taxon>Leucothrix</taxon>
    </lineage>
</organism>
<keyword evidence="2 13" id="KW-0645">Protease</keyword>